<feature type="region of interest" description="Disordered" evidence="1">
    <location>
        <begin position="299"/>
        <end position="329"/>
    </location>
</feature>
<proteinExistence type="predicted"/>
<comment type="caution">
    <text evidence="2">The sequence shown here is derived from an EMBL/GenBank/DDBJ whole genome shotgun (WGS) entry which is preliminary data.</text>
</comment>
<organism evidence="2 4">
    <name type="scientific">Puccinia coronata f. sp. avenae</name>
    <dbReference type="NCBI Taxonomy" id="200324"/>
    <lineage>
        <taxon>Eukaryota</taxon>
        <taxon>Fungi</taxon>
        <taxon>Dikarya</taxon>
        <taxon>Basidiomycota</taxon>
        <taxon>Pucciniomycotina</taxon>
        <taxon>Pucciniomycetes</taxon>
        <taxon>Pucciniales</taxon>
        <taxon>Pucciniaceae</taxon>
        <taxon>Puccinia</taxon>
    </lineage>
</organism>
<dbReference type="AlphaFoldDB" id="A0A2N5T9L4"/>
<evidence type="ECO:0000313" key="4">
    <source>
        <dbReference type="Proteomes" id="UP000235392"/>
    </source>
</evidence>
<evidence type="ECO:0000256" key="1">
    <source>
        <dbReference type="SAM" id="MobiDB-lite"/>
    </source>
</evidence>
<name>A0A2N5T9L4_9BASI</name>
<dbReference type="Proteomes" id="UP000235392">
    <property type="component" value="Unassembled WGS sequence"/>
</dbReference>
<feature type="compositionally biased region" description="Polar residues" evidence="1">
    <location>
        <begin position="28"/>
        <end position="44"/>
    </location>
</feature>
<sequence>MLCFEDILEQGSAAQPRLSLVQPEKQAAANNQSKRDSTSYTNPVKQAAKDDPTPLSSKPSSNVFFDEDFLQKMMMFHQLTQQMAQPSPQSTPAEPDYSAKLHKWLTLVPKLLADRSNYQSWVIMIQQALEGTLGCRLQITLPNIVLTNTKDLLLCTALLATVTESLKIRVAGEASGWDGLQLISNTFTLRSRLAHLALMRDLLETKFNHLDKTADIYEHYAKLENIVKNLYRCMDGSNTPVKNIDLVRLAHNKLMLFCQRGCGNNDKRANNNNNGAAKSNTTKTLNKWCGLCRMNNHSTSELTRPTAPLGTPNPPNRNANTQANNNHRAATAPPQANFQANSTEAEVEQHDKKPIISDMPVIQSISTSATNNQLIAKDLEFIAKHGRKHFGFDLCASHTLTNDLSLLIDPVKLSSPIPLNVATDGSKSFVTTVGKMILIKNKTGSITINNVYYSPSALYTLISAESL</sequence>
<dbReference type="EMBL" id="PGCI01000025">
    <property type="protein sequence ID" value="PLW48237.1"/>
    <property type="molecule type" value="Genomic_DNA"/>
</dbReference>
<protein>
    <submittedName>
        <fullName evidence="2">Uncharacterized protein</fullName>
    </submittedName>
</protein>
<feature type="region of interest" description="Disordered" evidence="1">
    <location>
        <begin position="15"/>
        <end position="61"/>
    </location>
</feature>
<gene>
    <name evidence="3" type="ORF">PCASD_03325</name>
    <name evidence="2" type="ORF">PCASD_18817</name>
</gene>
<evidence type="ECO:0000313" key="2">
    <source>
        <dbReference type="EMBL" id="PLW22172.1"/>
    </source>
</evidence>
<evidence type="ECO:0000313" key="3">
    <source>
        <dbReference type="EMBL" id="PLW48237.1"/>
    </source>
</evidence>
<feature type="compositionally biased region" description="Low complexity" evidence="1">
    <location>
        <begin position="316"/>
        <end position="329"/>
    </location>
</feature>
<reference evidence="2 4" key="1">
    <citation type="submission" date="2017-11" db="EMBL/GenBank/DDBJ databases">
        <title>De novo assembly and phasing of dikaryotic genomes from two isolates of Puccinia coronata f. sp. avenae, the causal agent of oat crown rust.</title>
        <authorList>
            <person name="Miller M.E."/>
            <person name="Zhang Y."/>
            <person name="Omidvar V."/>
            <person name="Sperschneider J."/>
            <person name="Schwessinger B."/>
            <person name="Raley C."/>
            <person name="Palmer J.M."/>
            <person name="Garnica D."/>
            <person name="Upadhyaya N."/>
            <person name="Rathjen J."/>
            <person name="Taylor J.M."/>
            <person name="Park R.F."/>
            <person name="Dodds P.N."/>
            <person name="Hirsch C.D."/>
            <person name="Kianian S.F."/>
            <person name="Figueroa M."/>
        </authorList>
    </citation>
    <scope>NUCLEOTIDE SEQUENCE [LARGE SCALE GENOMIC DNA]</scope>
    <source>
        <strain evidence="2">12SD80</strain>
    </source>
</reference>
<dbReference type="EMBL" id="PGCI01000673">
    <property type="protein sequence ID" value="PLW22172.1"/>
    <property type="molecule type" value="Genomic_DNA"/>
</dbReference>
<accession>A0A2N5T9L4</accession>